<dbReference type="AlphaFoldDB" id="A0A1I8IR36"/>
<evidence type="ECO:0000256" key="1">
    <source>
        <dbReference type="ARBA" id="ARBA00004123"/>
    </source>
</evidence>
<organism evidence="5 7">
    <name type="scientific">Macrostomum lignano</name>
    <dbReference type="NCBI Taxonomy" id="282301"/>
    <lineage>
        <taxon>Eukaryota</taxon>
        <taxon>Metazoa</taxon>
        <taxon>Spiralia</taxon>
        <taxon>Lophotrochozoa</taxon>
        <taxon>Platyhelminthes</taxon>
        <taxon>Rhabditophora</taxon>
        <taxon>Macrostomorpha</taxon>
        <taxon>Macrostomida</taxon>
        <taxon>Macrostomidae</taxon>
        <taxon>Macrostomum</taxon>
    </lineage>
</organism>
<protein>
    <recommendedName>
        <fullName evidence="3">Barrier-to-autointegration factor-like protein</fullName>
    </recommendedName>
    <alternativeName>
        <fullName evidence="4">Barrier-to-autointegration factor 2</fullName>
    </alternativeName>
</protein>
<reference evidence="6 7" key="1">
    <citation type="submission" date="2016-11" db="UniProtKB">
        <authorList>
            <consortium name="WormBaseParasite"/>
        </authorList>
    </citation>
    <scope>IDENTIFICATION</scope>
</reference>
<evidence type="ECO:0000256" key="2">
    <source>
        <dbReference type="ARBA" id="ARBA00023242"/>
    </source>
</evidence>
<dbReference type="SMART" id="SM01023">
    <property type="entry name" value="BAF"/>
    <property type="match status" value="1"/>
</dbReference>
<keyword evidence="2" id="KW-0539">Nucleus</keyword>
<dbReference type="GO" id="GO:0051276">
    <property type="term" value="P:chromosome organization"/>
    <property type="evidence" value="ECO:0007669"/>
    <property type="project" value="TreeGrafter"/>
</dbReference>
<dbReference type="InterPro" id="IPR036617">
    <property type="entry name" value="BAF_sf"/>
</dbReference>
<dbReference type="InterPro" id="IPR004122">
    <property type="entry name" value="BAF_prot"/>
</dbReference>
<dbReference type="InterPro" id="IPR051387">
    <property type="entry name" value="BAF"/>
</dbReference>
<evidence type="ECO:0000256" key="4">
    <source>
        <dbReference type="ARBA" id="ARBA00079764"/>
    </source>
</evidence>
<dbReference type="SUPFAM" id="SSF47798">
    <property type="entry name" value="Barrier-to-autointegration factor, BAF"/>
    <property type="match status" value="1"/>
</dbReference>
<evidence type="ECO:0000313" key="6">
    <source>
        <dbReference type="WBParaSite" id="maker-uti_cns_0004673-snap-gene-0.9-mRNA-1"/>
    </source>
</evidence>
<dbReference type="STRING" id="282301.A0A1I8IR36"/>
<comment type="subcellular location">
    <subcellularLocation>
        <location evidence="1">Nucleus</location>
    </subcellularLocation>
</comment>
<dbReference type="GO" id="GO:0000793">
    <property type="term" value="C:condensed chromosome"/>
    <property type="evidence" value="ECO:0007669"/>
    <property type="project" value="TreeGrafter"/>
</dbReference>
<dbReference type="Gene3D" id="1.10.150.40">
    <property type="entry name" value="Barrier-to-autointegration factor, BAF"/>
    <property type="match status" value="1"/>
</dbReference>
<evidence type="ECO:0000313" key="7">
    <source>
        <dbReference type="WBParaSite" id="maker-uti_cns_0015391-snap-gene-0.2-mRNA-1"/>
    </source>
</evidence>
<proteinExistence type="predicted"/>
<dbReference type="PANTHER" id="PTHR47507">
    <property type="entry name" value="BARRIER TO AUTOINTEGRATION FACTOR 2"/>
    <property type="match status" value="1"/>
</dbReference>
<dbReference type="Pfam" id="PF02961">
    <property type="entry name" value="SAM_BAF"/>
    <property type="match status" value="1"/>
</dbReference>
<dbReference type="WBParaSite" id="maker-uti_cns_0004673-snap-gene-0.9-mRNA-1">
    <property type="protein sequence ID" value="maker-uti_cns_0004673-snap-gene-0.9-mRNA-1"/>
    <property type="gene ID" value="maker-uti_cns_0004673-snap-gene-0.9"/>
</dbReference>
<keyword evidence="5" id="KW-1185">Reference proteome</keyword>
<dbReference type="GO" id="GO:0003677">
    <property type="term" value="F:DNA binding"/>
    <property type="evidence" value="ECO:0007669"/>
    <property type="project" value="InterPro"/>
</dbReference>
<dbReference type="WBParaSite" id="maker-uti_cns_0015391-snap-gene-0.2-mRNA-1">
    <property type="protein sequence ID" value="maker-uti_cns_0015391-snap-gene-0.2-mRNA-1"/>
    <property type="gene ID" value="maker-uti_cns_0015391-snap-gene-0.2"/>
</dbReference>
<name>A0A1I8IR36_9PLAT</name>
<dbReference type="Proteomes" id="UP000095280">
    <property type="component" value="Unplaced"/>
</dbReference>
<evidence type="ECO:0000256" key="3">
    <source>
        <dbReference type="ARBA" id="ARBA00074730"/>
    </source>
</evidence>
<dbReference type="FunFam" id="1.10.150.40:FF:000002">
    <property type="entry name" value="Barrier to autointegration factor 2"/>
    <property type="match status" value="1"/>
</dbReference>
<sequence>MSTSQKHKNFVAEPMGDKPVTELPGIGEKLGQRLVDHGCDKAYVVLGQFLVVKKDEEMFTDWLKDQSGANAKQAGDCFKALTEWSQSFL</sequence>
<dbReference type="OrthoDB" id="9997163at2759"/>
<dbReference type="GO" id="GO:0005634">
    <property type="term" value="C:nucleus"/>
    <property type="evidence" value="ECO:0007669"/>
    <property type="project" value="UniProtKB-SubCell"/>
</dbReference>
<dbReference type="PANTHER" id="PTHR47507:SF6">
    <property type="entry name" value="BARRIER-TO-AUTOINTEGRATION FACTOR"/>
    <property type="match status" value="1"/>
</dbReference>
<evidence type="ECO:0000313" key="5">
    <source>
        <dbReference type="Proteomes" id="UP000095280"/>
    </source>
</evidence>
<accession>A0A1I8IR36</accession>